<dbReference type="Proteomes" id="UP001182556">
    <property type="component" value="Unassembled WGS sequence"/>
</dbReference>
<dbReference type="PRINTS" id="PR00625">
    <property type="entry name" value="JDOMAIN"/>
</dbReference>
<proteinExistence type="predicted"/>
<dbReference type="Gene3D" id="1.10.287.110">
    <property type="entry name" value="DnaJ domain"/>
    <property type="match status" value="1"/>
</dbReference>
<comment type="caution">
    <text evidence="5">The sequence shown here is derived from an EMBL/GenBank/DDBJ whole genome shotgun (WGS) entry which is preliminary data.</text>
</comment>
<dbReference type="PANTHER" id="PTHR44145:SF3">
    <property type="entry name" value="DNAJ HOMOLOG SUBFAMILY A MEMBER 3, MITOCHONDRIAL"/>
    <property type="match status" value="1"/>
</dbReference>
<dbReference type="InterPro" id="IPR036869">
    <property type="entry name" value="J_dom_sf"/>
</dbReference>
<protein>
    <recommendedName>
        <fullName evidence="4">J domain-containing protein</fullName>
    </recommendedName>
</protein>
<name>A0AAD9FUA7_PAPLA</name>
<feature type="region of interest" description="Disordered" evidence="2">
    <location>
        <begin position="68"/>
        <end position="122"/>
    </location>
</feature>
<keyword evidence="6" id="KW-1185">Reference proteome</keyword>
<dbReference type="PROSITE" id="PS50076">
    <property type="entry name" value="DNAJ_2"/>
    <property type="match status" value="1"/>
</dbReference>
<feature type="domain" description="J" evidence="4">
    <location>
        <begin position="6"/>
        <end position="68"/>
    </location>
</feature>
<dbReference type="SMART" id="SM00271">
    <property type="entry name" value="DnaJ"/>
    <property type="match status" value="1"/>
</dbReference>
<accession>A0AAD9FUA7</accession>
<keyword evidence="3" id="KW-0812">Transmembrane</keyword>
<dbReference type="InterPro" id="IPR051938">
    <property type="entry name" value="Apopto_cytoskel_mod"/>
</dbReference>
<reference evidence="5" key="1">
    <citation type="submission" date="2023-02" db="EMBL/GenBank/DDBJ databases">
        <title>Identification and recombinant expression of a fungal hydrolase from Papiliotrema laurentii that hydrolyzes apple cutin and clears colloidal polyester polyurethane.</title>
        <authorList>
            <consortium name="DOE Joint Genome Institute"/>
            <person name="Roman V.A."/>
            <person name="Bojanowski C."/>
            <person name="Crable B.R."/>
            <person name="Wagner D.N."/>
            <person name="Hung C.S."/>
            <person name="Nadeau L.J."/>
            <person name="Schratz L."/>
            <person name="Haridas S."/>
            <person name="Pangilinan J."/>
            <person name="Lipzen A."/>
            <person name="Na H."/>
            <person name="Yan M."/>
            <person name="Ng V."/>
            <person name="Grigoriev I.V."/>
            <person name="Spatafora J.W."/>
            <person name="Barlow D."/>
            <person name="Biffinger J."/>
            <person name="Kelley-Loughnane N."/>
            <person name="Varaljay V.A."/>
            <person name="Crookes-Goodson W.J."/>
        </authorList>
    </citation>
    <scope>NUCLEOTIDE SEQUENCE</scope>
    <source>
        <strain evidence="5">5307AH</strain>
    </source>
</reference>
<sequence>MPRTIDHYGSLKLPKNATKQQIKAKFYELSKKTHPDAPGGSADKFHAINEAYEILGDEAKRRQYDLSLSEPASGPGYTYQPGYNPPSSSYPYSDPFTRRTGPHGAWSTRRPPPRAPPTGFGTYHPFGRHTPHNYGGASSGSYGDPFAAAREQFRQGFADVRSGRSWTNHHHGYPSGSPTGGSPNRRGKGMGGGSRKNAEGGDLGRIIGTFVLVLIVVAFGGTVSTAKAEQPDEKWQQVRRYERERIIRSLGRDDEADGVD</sequence>
<evidence type="ECO:0000256" key="3">
    <source>
        <dbReference type="SAM" id="Phobius"/>
    </source>
</evidence>
<dbReference type="InterPro" id="IPR018253">
    <property type="entry name" value="DnaJ_domain_CS"/>
</dbReference>
<keyword evidence="1" id="KW-0143">Chaperone</keyword>
<feature type="compositionally biased region" description="Low complexity" evidence="2">
    <location>
        <begin position="173"/>
        <end position="184"/>
    </location>
</feature>
<evidence type="ECO:0000313" key="5">
    <source>
        <dbReference type="EMBL" id="KAK1926246.1"/>
    </source>
</evidence>
<evidence type="ECO:0000259" key="4">
    <source>
        <dbReference type="PROSITE" id="PS50076"/>
    </source>
</evidence>
<evidence type="ECO:0000256" key="1">
    <source>
        <dbReference type="ARBA" id="ARBA00023186"/>
    </source>
</evidence>
<dbReference type="AlphaFoldDB" id="A0AAD9FUA7"/>
<dbReference type="Pfam" id="PF00226">
    <property type="entry name" value="DnaJ"/>
    <property type="match status" value="1"/>
</dbReference>
<dbReference type="PROSITE" id="PS00636">
    <property type="entry name" value="DNAJ_1"/>
    <property type="match status" value="1"/>
</dbReference>
<dbReference type="SUPFAM" id="SSF46565">
    <property type="entry name" value="Chaperone J-domain"/>
    <property type="match status" value="1"/>
</dbReference>
<dbReference type="CDD" id="cd06257">
    <property type="entry name" value="DnaJ"/>
    <property type="match status" value="1"/>
</dbReference>
<keyword evidence="3" id="KW-0472">Membrane</keyword>
<gene>
    <name evidence="5" type="ORF">DB88DRAFT_508353</name>
</gene>
<evidence type="ECO:0000313" key="6">
    <source>
        <dbReference type="Proteomes" id="UP001182556"/>
    </source>
</evidence>
<feature type="region of interest" description="Disordered" evidence="2">
    <location>
        <begin position="163"/>
        <end position="201"/>
    </location>
</feature>
<feature type="compositionally biased region" description="Low complexity" evidence="2">
    <location>
        <begin position="79"/>
        <end position="93"/>
    </location>
</feature>
<evidence type="ECO:0000256" key="2">
    <source>
        <dbReference type="SAM" id="MobiDB-lite"/>
    </source>
</evidence>
<dbReference type="InterPro" id="IPR001623">
    <property type="entry name" value="DnaJ_domain"/>
</dbReference>
<dbReference type="EMBL" id="JAODAN010000002">
    <property type="protein sequence ID" value="KAK1926246.1"/>
    <property type="molecule type" value="Genomic_DNA"/>
</dbReference>
<feature type="transmembrane region" description="Helical" evidence="3">
    <location>
        <begin position="203"/>
        <end position="223"/>
    </location>
</feature>
<dbReference type="PANTHER" id="PTHR44145">
    <property type="entry name" value="DNAJ HOMOLOG SUBFAMILY A MEMBER 3, MITOCHONDRIAL"/>
    <property type="match status" value="1"/>
</dbReference>
<keyword evidence="3" id="KW-1133">Transmembrane helix</keyword>
<organism evidence="5 6">
    <name type="scientific">Papiliotrema laurentii</name>
    <name type="common">Cryptococcus laurentii</name>
    <dbReference type="NCBI Taxonomy" id="5418"/>
    <lineage>
        <taxon>Eukaryota</taxon>
        <taxon>Fungi</taxon>
        <taxon>Dikarya</taxon>
        <taxon>Basidiomycota</taxon>
        <taxon>Agaricomycotina</taxon>
        <taxon>Tremellomycetes</taxon>
        <taxon>Tremellales</taxon>
        <taxon>Rhynchogastremaceae</taxon>
        <taxon>Papiliotrema</taxon>
    </lineage>
</organism>